<dbReference type="NCBIfam" id="NF038029">
    <property type="entry name" value="LP_plasma"/>
    <property type="match status" value="1"/>
</dbReference>
<organism evidence="2 3">
    <name type="scientific">Spiroplasma floricola 23-6</name>
    <dbReference type="NCBI Taxonomy" id="1336749"/>
    <lineage>
        <taxon>Bacteria</taxon>
        <taxon>Bacillati</taxon>
        <taxon>Mycoplasmatota</taxon>
        <taxon>Mollicutes</taxon>
        <taxon>Entomoplasmatales</taxon>
        <taxon>Spiroplasmataceae</taxon>
        <taxon>Spiroplasma</taxon>
    </lineage>
</organism>
<evidence type="ECO:0008006" key="4">
    <source>
        <dbReference type="Google" id="ProtNLM"/>
    </source>
</evidence>
<feature type="chain" id="PRO_5014836726" description="Lipoprotein" evidence="1">
    <location>
        <begin position="24"/>
        <end position="598"/>
    </location>
</feature>
<dbReference type="PROSITE" id="PS51257">
    <property type="entry name" value="PROKAR_LIPOPROTEIN"/>
    <property type="match status" value="1"/>
</dbReference>
<protein>
    <recommendedName>
        <fullName evidence="4">Lipoprotein</fullName>
    </recommendedName>
</protein>
<keyword evidence="3" id="KW-1185">Reference proteome</keyword>
<evidence type="ECO:0000313" key="3">
    <source>
        <dbReference type="Proteomes" id="UP000231823"/>
    </source>
</evidence>
<reference evidence="2 3" key="1">
    <citation type="submission" date="2017-12" db="EMBL/GenBank/DDBJ databases">
        <title>Complete genome sequence of Spiroplasma floricola 23-6 (ATCC 29989).</title>
        <authorList>
            <person name="Tsai Y.-M."/>
            <person name="Wu P.-S."/>
            <person name="Lo W.-S."/>
            <person name="Kuo C.-H."/>
        </authorList>
    </citation>
    <scope>NUCLEOTIDE SEQUENCE [LARGE SCALE GENOMIC DNA]</scope>
    <source>
        <strain evidence="2 3">23-6</strain>
    </source>
</reference>
<dbReference type="RefSeq" id="WP_100916577.1">
    <property type="nucleotide sequence ID" value="NZ_CP025057.1"/>
</dbReference>
<proteinExistence type="predicted"/>
<sequence>MKKLLSVLAAISFVSSSTVSVVACGTKEKPKESKPEEPKNDMNEVIQDFKKEVTKIWTQHYEKEVANNLITIEDVKNDYKFLNKENIQKYSKPENKDKLTVEEKKQFTNDVEKLFKAKLLKQQLNELKKVNKYKVILDDVDSVFEHVELLFNDNFEINSGEIIKGSYIGNVIVDYNIVIQYKGLNDVEKFKQSGTMKYTSTKSESFKKVGDSMYKNIAKDMFTSQETLKYVNLKWNEIKNKSKDSDAYVNSNNELKNYYNSNEDFHQALLNLVKEKYFKDSFPTLEINYSKKSIYRSNNFLEENKKYLIVNNFDKENSINLRQKDSREIISKILLGDEEVIKENLKSDIFNSRTLQKNRVKYRATQDQFLKEFLNTQEVENYKISDSYQFAIAMGYADFIGPVIKIGEKENSYMHKLPDFKLAISYSMNGENDEISESLIDLSLKLFNVYKKIWAPSIVTDTKYLFNINYKQQNIWNEFNTRYSRLLARRVNDFLNNYNSFYFIELEKNLNLLNMTRNTFNSSNFFYSINVDNFESNLADISFFNKSSSKYYFEVEEQIGTDNKVNFFDTVNYLTFDLFGIVKMNIYFTKEIRQAIFF</sequence>
<dbReference type="EMBL" id="CP025057">
    <property type="protein sequence ID" value="AUB31592.1"/>
    <property type="molecule type" value="Genomic_DNA"/>
</dbReference>
<dbReference type="KEGG" id="sfz:SFLOR_v1c05400"/>
<dbReference type="InterPro" id="IPR054816">
    <property type="entry name" value="Lipoprotein_mollicutes-type_CS"/>
</dbReference>
<dbReference type="AlphaFoldDB" id="A0A2K8SDT6"/>
<accession>A0A2K8SDT6</accession>
<dbReference type="OrthoDB" id="401283at2"/>
<evidence type="ECO:0000313" key="2">
    <source>
        <dbReference type="EMBL" id="AUB31592.1"/>
    </source>
</evidence>
<keyword evidence="1" id="KW-0732">Signal</keyword>
<gene>
    <name evidence="2" type="ORF">SFLOR_v1c05400</name>
</gene>
<name>A0A2K8SDT6_9MOLU</name>
<feature type="signal peptide" evidence="1">
    <location>
        <begin position="1"/>
        <end position="23"/>
    </location>
</feature>
<evidence type="ECO:0000256" key="1">
    <source>
        <dbReference type="SAM" id="SignalP"/>
    </source>
</evidence>
<dbReference type="Proteomes" id="UP000231823">
    <property type="component" value="Chromosome"/>
</dbReference>